<dbReference type="PANTHER" id="PTHR45339">
    <property type="entry name" value="HYBRID SIGNAL TRANSDUCTION HISTIDINE KINASE J"/>
    <property type="match status" value="1"/>
</dbReference>
<protein>
    <recommendedName>
        <fullName evidence="1">Stage 0 sporulation protein A homolog</fullName>
    </recommendedName>
</protein>
<organism evidence="6 7">
    <name type="scientific">Dorea formicigenerans</name>
    <dbReference type="NCBI Taxonomy" id="39486"/>
    <lineage>
        <taxon>Bacteria</taxon>
        <taxon>Bacillati</taxon>
        <taxon>Bacillota</taxon>
        <taxon>Clostridia</taxon>
        <taxon>Lachnospirales</taxon>
        <taxon>Lachnospiraceae</taxon>
        <taxon>Dorea</taxon>
    </lineage>
</organism>
<dbReference type="CDD" id="cd17546">
    <property type="entry name" value="REC_hyHK_CKI1_RcsC-like"/>
    <property type="match status" value="1"/>
</dbReference>
<sequence length="70" mass="7643">MPEMNGYETTKAIRNLSDRPDGKKIPIIAMTANAFAEDVQAALNAGMDDHVAKPVDMSILISVITKNIER</sequence>
<dbReference type="PANTHER" id="PTHR45339:SF3">
    <property type="entry name" value="HISTIDINE KINASE"/>
    <property type="match status" value="1"/>
</dbReference>
<evidence type="ECO:0000313" key="7">
    <source>
        <dbReference type="Proteomes" id="UP000261324"/>
    </source>
</evidence>
<feature type="domain" description="Response regulatory" evidence="5">
    <location>
        <begin position="1"/>
        <end position="68"/>
    </location>
</feature>
<reference evidence="6 7" key="1">
    <citation type="submission" date="2018-08" db="EMBL/GenBank/DDBJ databases">
        <title>A genome reference for cultivated species of the human gut microbiota.</title>
        <authorList>
            <person name="Zou Y."/>
            <person name="Xue W."/>
            <person name="Luo G."/>
        </authorList>
    </citation>
    <scope>NUCLEOTIDE SEQUENCE [LARGE SCALE GENOMIC DNA]</scope>
    <source>
        <strain evidence="6 7">TF09-3</strain>
    </source>
</reference>
<dbReference type="SUPFAM" id="SSF52172">
    <property type="entry name" value="CheY-like"/>
    <property type="match status" value="1"/>
</dbReference>
<evidence type="ECO:0000256" key="1">
    <source>
        <dbReference type="ARBA" id="ARBA00018672"/>
    </source>
</evidence>
<dbReference type="InterPro" id="IPR011006">
    <property type="entry name" value="CheY-like_superfamily"/>
</dbReference>
<dbReference type="InterPro" id="IPR001789">
    <property type="entry name" value="Sig_transdc_resp-reg_receiver"/>
</dbReference>
<comment type="caution">
    <text evidence="6">The sequence shown here is derived from an EMBL/GenBank/DDBJ whole genome shotgun (WGS) entry which is preliminary data.</text>
</comment>
<evidence type="ECO:0000256" key="2">
    <source>
        <dbReference type="ARBA" id="ARBA00022553"/>
    </source>
</evidence>
<comment type="caution">
    <text evidence="4">Lacks conserved residue(s) required for the propagation of feature annotation.</text>
</comment>
<dbReference type="Pfam" id="PF00072">
    <property type="entry name" value="Response_reg"/>
    <property type="match status" value="1"/>
</dbReference>
<evidence type="ECO:0000259" key="5">
    <source>
        <dbReference type="PROSITE" id="PS50110"/>
    </source>
</evidence>
<name>A0A3E4PH53_9FIRM</name>
<comment type="function">
    <text evidence="3">May play the central regulatory role in sporulation. It may be an element of the effector pathway responsible for the activation of sporulation genes in response to nutritional stress. Spo0A may act in concert with spo0H (a sigma factor) to control the expression of some genes that are critical to the sporulation process.</text>
</comment>
<dbReference type="Gene3D" id="3.40.50.2300">
    <property type="match status" value="1"/>
</dbReference>
<evidence type="ECO:0000313" key="6">
    <source>
        <dbReference type="EMBL" id="RGK79402.1"/>
    </source>
</evidence>
<dbReference type="PROSITE" id="PS50110">
    <property type="entry name" value="RESPONSE_REGULATORY"/>
    <property type="match status" value="1"/>
</dbReference>
<dbReference type="EMBL" id="QSRA01000028">
    <property type="protein sequence ID" value="RGK79402.1"/>
    <property type="molecule type" value="Genomic_DNA"/>
</dbReference>
<evidence type="ECO:0000256" key="4">
    <source>
        <dbReference type="PROSITE-ProRule" id="PRU00169"/>
    </source>
</evidence>
<keyword evidence="2" id="KW-0597">Phosphoprotein</keyword>
<dbReference type="AlphaFoldDB" id="A0A3E4PH53"/>
<evidence type="ECO:0000256" key="3">
    <source>
        <dbReference type="ARBA" id="ARBA00024867"/>
    </source>
</evidence>
<gene>
    <name evidence="6" type="ORF">DXC93_14920</name>
</gene>
<accession>A0A3E4PH53</accession>
<dbReference type="Proteomes" id="UP000261324">
    <property type="component" value="Unassembled WGS sequence"/>
</dbReference>
<dbReference type="GO" id="GO:0000160">
    <property type="term" value="P:phosphorelay signal transduction system"/>
    <property type="evidence" value="ECO:0007669"/>
    <property type="project" value="InterPro"/>
</dbReference>
<proteinExistence type="predicted"/>